<dbReference type="RefSeq" id="WP_289963850.1">
    <property type="nucleotide sequence ID" value="NZ_JAUEOZ010000002.1"/>
</dbReference>
<dbReference type="InterPro" id="IPR027417">
    <property type="entry name" value="P-loop_NTPase"/>
</dbReference>
<feature type="domain" description="Endonuclease GajA/Old nuclease/RecF-like AAA" evidence="1">
    <location>
        <begin position="1"/>
        <end position="395"/>
    </location>
</feature>
<name>A0ABT7Y740_9VIBR</name>
<dbReference type="EMBL" id="JAUEOZ010000002">
    <property type="protein sequence ID" value="MDN2483770.1"/>
    <property type="molecule type" value="Genomic_DNA"/>
</dbReference>
<comment type="caution">
    <text evidence="2">The sequence shown here is derived from an EMBL/GenBank/DDBJ whole genome shotgun (WGS) entry which is preliminary data.</text>
</comment>
<dbReference type="Proteomes" id="UP001169719">
    <property type="component" value="Unassembled WGS sequence"/>
</dbReference>
<dbReference type="InterPro" id="IPR051396">
    <property type="entry name" value="Bact_Antivir_Def_Nuclease"/>
</dbReference>
<evidence type="ECO:0000259" key="1">
    <source>
        <dbReference type="Pfam" id="PF13175"/>
    </source>
</evidence>
<evidence type="ECO:0000313" key="3">
    <source>
        <dbReference type="Proteomes" id="UP001169719"/>
    </source>
</evidence>
<dbReference type="SUPFAM" id="SSF52540">
    <property type="entry name" value="P-loop containing nucleoside triphosphate hydrolases"/>
    <property type="match status" value="1"/>
</dbReference>
<organism evidence="2 3">
    <name type="scientific">Vibrio agarivorans</name>
    <dbReference type="NCBI Taxonomy" id="153622"/>
    <lineage>
        <taxon>Bacteria</taxon>
        <taxon>Pseudomonadati</taxon>
        <taxon>Pseudomonadota</taxon>
        <taxon>Gammaproteobacteria</taxon>
        <taxon>Vibrionales</taxon>
        <taxon>Vibrionaceae</taxon>
        <taxon>Vibrio</taxon>
    </lineage>
</organism>
<sequence length="501" mass="57869">MNIDNVTLNGRDYKFHNLEANNNSITTIIVGENASGKSELLREIVGAIIRAKLGNKEHQSPYVDILDEHLSDSYKHNIRQSIKDVDINVNINDVNNSKSSFHYHSYSSKRTVTNYKGEKLTLSDGVFRNRFNTDIENTIAFSPNIIAISSTSYDKFPRLKENRIMSDSFYACFTSHQIDYSSFETDTNNIRNSNYNLNYQVSNFCESLFLSISKDRIESIKSVFYWLSFSSEFRVFYSFKNKINQLKKDNLSSKKEKDALSFYLSKTSKSDVPFIESIDSTREMDFELTHLSRDSINLIELSKLDCVTFHNIEFINHNSQNKMMLSTLSSGQLSLIYGLIGLLSRIEDNSLIFIDEPEVSLHPKWQEVVLNKYKEIIDLFNKCHLIVATHSPQVASSLNCDNSFVLRMKDSKIISCSELRNRSVDFQLADVFEAPSFSNEYISTELVKVLTLISKNGEIDKELRNRITKLKSYRRHLQDKDPLHKMYKLLNSLEERLSDSE</sequence>
<dbReference type="PANTHER" id="PTHR43581:SF2">
    <property type="entry name" value="EXCINUCLEASE ATPASE SUBUNIT"/>
    <property type="match status" value="1"/>
</dbReference>
<reference evidence="2" key="1">
    <citation type="submission" date="2024-05" db="EMBL/GenBank/DDBJ databases">
        <title>Genome Sequences of Four Agar- Degrading Marine Bacteria.</title>
        <authorList>
            <person name="Phillips E.K."/>
            <person name="Shaffer J.C."/>
            <person name="Henson M.W."/>
            <person name="Temperton B."/>
            <person name="Thrash C.J."/>
            <person name="Martin M.O."/>
        </authorList>
    </citation>
    <scope>NUCLEOTIDE SEQUENCE</scope>
    <source>
        <strain evidence="2">EKP203</strain>
    </source>
</reference>
<keyword evidence="3" id="KW-1185">Reference proteome</keyword>
<evidence type="ECO:0000313" key="2">
    <source>
        <dbReference type="EMBL" id="MDN2483770.1"/>
    </source>
</evidence>
<dbReference type="PANTHER" id="PTHR43581">
    <property type="entry name" value="ATP/GTP PHOSPHATASE"/>
    <property type="match status" value="1"/>
</dbReference>
<dbReference type="Pfam" id="PF13175">
    <property type="entry name" value="AAA_15"/>
    <property type="match status" value="1"/>
</dbReference>
<accession>A0ABT7Y740</accession>
<proteinExistence type="predicted"/>
<dbReference type="Gene3D" id="3.40.50.300">
    <property type="entry name" value="P-loop containing nucleotide triphosphate hydrolases"/>
    <property type="match status" value="1"/>
</dbReference>
<protein>
    <submittedName>
        <fullName evidence="2">AAA family ATPase</fullName>
    </submittedName>
</protein>
<dbReference type="InterPro" id="IPR041685">
    <property type="entry name" value="AAA_GajA/Old/RecF-like"/>
</dbReference>
<gene>
    <name evidence="2" type="ORF">QWJ08_20680</name>
</gene>